<keyword evidence="14" id="KW-1185">Reference proteome</keyword>
<dbReference type="InterPro" id="IPR036236">
    <property type="entry name" value="Znf_C2H2_sf"/>
</dbReference>
<evidence type="ECO:0000256" key="4">
    <source>
        <dbReference type="ARBA" id="ARBA00022771"/>
    </source>
</evidence>
<dbReference type="Gene3D" id="3.30.160.60">
    <property type="entry name" value="Classic Zinc Finger"/>
    <property type="match status" value="3"/>
</dbReference>
<dbReference type="Proteomes" id="UP000225706">
    <property type="component" value="Unassembled WGS sequence"/>
</dbReference>
<dbReference type="PROSITE" id="PS50157">
    <property type="entry name" value="ZINC_FINGER_C2H2_2"/>
    <property type="match status" value="4"/>
</dbReference>
<dbReference type="InterPro" id="IPR050926">
    <property type="entry name" value="Aconitase/IPM_isomerase"/>
</dbReference>
<gene>
    <name evidence="13" type="primary">Aco2</name>
    <name evidence="13" type="ORF">AWC38_SpisGene20526</name>
</gene>
<comment type="caution">
    <text evidence="13">The sequence shown here is derived from an EMBL/GenBank/DDBJ whole genome shotgun (WGS) entry which is preliminary data.</text>
</comment>
<dbReference type="Gene3D" id="3.20.19.10">
    <property type="entry name" value="Aconitase, domain 4"/>
    <property type="match status" value="1"/>
</dbReference>
<keyword evidence="8" id="KW-0238">DNA-binding</keyword>
<feature type="region of interest" description="Disordered" evidence="11">
    <location>
        <begin position="429"/>
        <end position="461"/>
    </location>
</feature>
<name>A0A2B4RFV2_STYPI</name>
<sequence length="984" mass="107996">MQRVFARKAVLSVRTAVCHGRLFSTSYVASQKVPLSKFEPDSHLNYQHLEDNIRIVRDRLNRPLTLSEKILYSHLDDPANQDIERGVSYLKLRPDRVAMQDATAQNISFIILMPIGGLGGLCIGVGGADAVDVMADLPWELKCPKVIGVNLTGELKGWTSPKDIILKVAGILTVKGGTGAIIEYFGPGVDSISCTGMGTICNMGAEIGATTSVFPYNHRMESYLKATGRSAIADLANKHAEFLKSDGGADYDQVVEMNLSELEPHVNGPYTPDLAHPISKLGSTAKQSGWPMDIRVGLIGSCTNSSYEDMTRAASIAKQALKHGLKSRSLFTVTPGSEQIRATIERDGIAETLREFGGTVLANACGPCIGQWNRQDVKKGEANTIVTSYNRNFTGRNDANPATHAFVTSPEMVTAMSIAGDLSFNPETDTLTGTNGESFKLESPYGDELPNKGFDPGEDTYQAPPADGSSVTVDVDPQSKRLQLLSPFDKWNKKDLEDLTILLKVKGKCTTDHIRAINSENDKANHVKNLLTGEYGAVPDTARDYKSKGVKWVVVGDENYGEGSSREHAALEPRHLGGRAIIVKSFARIHETNLKKQGLLPLTFANPSDYDKVQPDDKISLLGLNDLAPGKPVKTVLKHTNGSQDEILLNHTMNQSQIEWFRAGSALNRMAEVSAAKIYSPDLEFSLMQGYGFVGKSLRASPLSLCQNPEHERHHTGEKPYKCSHCDKEFRTKAAYLFHLRVHTGEKPYSCPHCEQRFTQWSTLRGHISTHTGEKLYQCSICGKEFKSRKSGYRHYAAAHKNEISSCGKRYSCTQCKKVLVDLAGVETTIQQTEPVHQSDANENSGLVSATNHENVSSTGVRYFKCDVCSTWNSLNQVSPKSSYGSLPPKIKVKKGQYSEKSFETEDVSGQSSADQPSSPSNQKDNSKKVSTNPKVVRTQISPKDDKQKIKCLICDKQFKKETLLISHMKMHTCGLDASLDGKI</sequence>
<keyword evidence="4 10" id="KW-0863">Zinc-finger</keyword>
<dbReference type="GO" id="GO:0051539">
    <property type="term" value="F:4 iron, 4 sulfur cluster binding"/>
    <property type="evidence" value="ECO:0007669"/>
    <property type="project" value="TreeGrafter"/>
</dbReference>
<evidence type="ECO:0000256" key="3">
    <source>
        <dbReference type="ARBA" id="ARBA00022737"/>
    </source>
</evidence>
<dbReference type="GO" id="GO:0005829">
    <property type="term" value="C:cytosol"/>
    <property type="evidence" value="ECO:0007669"/>
    <property type="project" value="TreeGrafter"/>
</dbReference>
<organism evidence="13 14">
    <name type="scientific">Stylophora pistillata</name>
    <name type="common">Smooth cauliflower coral</name>
    <dbReference type="NCBI Taxonomy" id="50429"/>
    <lineage>
        <taxon>Eukaryota</taxon>
        <taxon>Metazoa</taxon>
        <taxon>Cnidaria</taxon>
        <taxon>Anthozoa</taxon>
        <taxon>Hexacorallia</taxon>
        <taxon>Scleractinia</taxon>
        <taxon>Astrocoeniina</taxon>
        <taxon>Pocilloporidae</taxon>
        <taxon>Stylophora</taxon>
    </lineage>
</organism>
<dbReference type="Pfam" id="PF00096">
    <property type="entry name" value="zf-C2H2"/>
    <property type="match status" value="2"/>
</dbReference>
<dbReference type="FunFam" id="3.30.499.10:FF:000003">
    <property type="entry name" value="Aconitate hydratase, mitochondrial"/>
    <property type="match status" value="1"/>
</dbReference>
<dbReference type="AlphaFoldDB" id="A0A2B4RFV2"/>
<feature type="domain" description="C2H2-type" evidence="12">
    <location>
        <begin position="777"/>
        <end position="805"/>
    </location>
</feature>
<dbReference type="InterPro" id="IPR018136">
    <property type="entry name" value="Aconitase_4Fe-4S_BS"/>
</dbReference>
<dbReference type="Pfam" id="PF00330">
    <property type="entry name" value="Aconitase"/>
    <property type="match status" value="1"/>
</dbReference>
<feature type="domain" description="C2H2-type" evidence="12">
    <location>
        <begin position="721"/>
        <end position="748"/>
    </location>
</feature>
<feature type="compositionally biased region" description="Polar residues" evidence="11">
    <location>
        <begin position="908"/>
        <end position="942"/>
    </location>
</feature>
<dbReference type="GO" id="GO:0005739">
    <property type="term" value="C:mitochondrion"/>
    <property type="evidence" value="ECO:0007669"/>
    <property type="project" value="TreeGrafter"/>
</dbReference>
<evidence type="ECO:0000313" key="14">
    <source>
        <dbReference type="Proteomes" id="UP000225706"/>
    </source>
</evidence>
<dbReference type="PRINTS" id="PR00415">
    <property type="entry name" value="ACONITASE"/>
</dbReference>
<dbReference type="InterPro" id="IPR001030">
    <property type="entry name" value="Acoase/IPM_deHydtase_lsu_aba"/>
</dbReference>
<evidence type="ECO:0000256" key="9">
    <source>
        <dbReference type="ARBA" id="ARBA00023242"/>
    </source>
</evidence>
<dbReference type="OrthoDB" id="40579at2759"/>
<dbReference type="GO" id="GO:0000122">
    <property type="term" value="P:negative regulation of transcription by RNA polymerase II"/>
    <property type="evidence" value="ECO:0007669"/>
    <property type="project" value="UniProtKB-ARBA"/>
</dbReference>
<keyword evidence="3" id="KW-0677">Repeat</keyword>
<dbReference type="InterPro" id="IPR000573">
    <property type="entry name" value="AconitaseA/IPMdHydase_ssu_swvl"/>
</dbReference>
<evidence type="ECO:0000256" key="2">
    <source>
        <dbReference type="ARBA" id="ARBA00022723"/>
    </source>
</evidence>
<dbReference type="PANTHER" id="PTHR43160">
    <property type="entry name" value="ACONITATE HYDRATASE B"/>
    <property type="match status" value="1"/>
</dbReference>
<dbReference type="GO" id="GO:0003994">
    <property type="term" value="F:aconitate hydratase activity"/>
    <property type="evidence" value="ECO:0007669"/>
    <property type="project" value="TreeGrafter"/>
</dbReference>
<dbReference type="PROSITE" id="PS00028">
    <property type="entry name" value="ZINC_FINGER_C2H2_1"/>
    <property type="match status" value="4"/>
</dbReference>
<dbReference type="GO" id="GO:0008270">
    <property type="term" value="F:zinc ion binding"/>
    <property type="evidence" value="ECO:0007669"/>
    <property type="project" value="UniProtKB-KW"/>
</dbReference>
<accession>A0A2B4RFV2</accession>
<dbReference type="Pfam" id="PF00694">
    <property type="entry name" value="Aconitase_C"/>
    <property type="match status" value="1"/>
</dbReference>
<evidence type="ECO:0000256" key="6">
    <source>
        <dbReference type="ARBA" id="ARBA00023004"/>
    </source>
</evidence>
<dbReference type="EMBL" id="LSMT01000667">
    <property type="protein sequence ID" value="PFX15258.1"/>
    <property type="molecule type" value="Genomic_DNA"/>
</dbReference>
<dbReference type="GO" id="GO:0003677">
    <property type="term" value="F:DNA binding"/>
    <property type="evidence" value="ECO:0007669"/>
    <property type="project" value="UniProtKB-KW"/>
</dbReference>
<evidence type="ECO:0000256" key="11">
    <source>
        <dbReference type="SAM" id="MobiDB-lite"/>
    </source>
</evidence>
<dbReference type="SUPFAM" id="SSF52016">
    <property type="entry name" value="LeuD/IlvD-like"/>
    <property type="match status" value="1"/>
</dbReference>
<dbReference type="Gene3D" id="3.30.499.10">
    <property type="entry name" value="Aconitase, domain 3"/>
    <property type="match status" value="3"/>
</dbReference>
<dbReference type="InterPro" id="IPR036008">
    <property type="entry name" value="Aconitase_4Fe-4S_dom"/>
</dbReference>
<dbReference type="PROSITE" id="PS00450">
    <property type="entry name" value="ACONITASE_1"/>
    <property type="match status" value="1"/>
</dbReference>
<keyword evidence="5" id="KW-0862">Zinc</keyword>
<keyword evidence="2" id="KW-0479">Metal-binding</keyword>
<evidence type="ECO:0000256" key="5">
    <source>
        <dbReference type="ARBA" id="ARBA00022833"/>
    </source>
</evidence>
<reference evidence="14" key="1">
    <citation type="journal article" date="2017" name="bioRxiv">
        <title>Comparative analysis of the genomes of Stylophora pistillata and Acropora digitifera provides evidence for extensive differences between species of corals.</title>
        <authorList>
            <person name="Voolstra C.R."/>
            <person name="Li Y."/>
            <person name="Liew Y.J."/>
            <person name="Baumgarten S."/>
            <person name="Zoccola D."/>
            <person name="Flot J.-F."/>
            <person name="Tambutte S."/>
            <person name="Allemand D."/>
            <person name="Aranda M."/>
        </authorList>
    </citation>
    <scope>NUCLEOTIDE SEQUENCE [LARGE SCALE GENOMIC DNA]</scope>
</reference>
<feature type="region of interest" description="Disordered" evidence="11">
    <location>
        <begin position="898"/>
        <end position="943"/>
    </location>
</feature>
<evidence type="ECO:0000256" key="10">
    <source>
        <dbReference type="PROSITE-ProRule" id="PRU00042"/>
    </source>
</evidence>
<keyword evidence="6" id="KW-0408">Iron</keyword>
<evidence type="ECO:0000256" key="8">
    <source>
        <dbReference type="ARBA" id="ARBA00023125"/>
    </source>
</evidence>
<evidence type="ECO:0000259" key="12">
    <source>
        <dbReference type="PROSITE" id="PS50157"/>
    </source>
</evidence>
<dbReference type="InterPro" id="IPR015928">
    <property type="entry name" value="Aconitase/3IPM_dehydase_swvl"/>
</dbReference>
<dbReference type="PROSITE" id="PS01244">
    <property type="entry name" value="ACONITASE_2"/>
    <property type="match status" value="1"/>
</dbReference>
<proteinExistence type="predicted"/>
<dbReference type="FunFam" id="3.30.160.60:FF:001465">
    <property type="entry name" value="Zinc finger protein 560"/>
    <property type="match status" value="1"/>
</dbReference>
<keyword evidence="7" id="KW-0411">Iron-sulfur</keyword>
<dbReference type="FunFam" id="3.30.160.60:FF:000875">
    <property type="entry name" value="zinc finger protein 236 isoform X7"/>
    <property type="match status" value="1"/>
</dbReference>
<dbReference type="STRING" id="50429.A0A2B4RFV2"/>
<dbReference type="PANTHER" id="PTHR43160:SF3">
    <property type="entry name" value="ACONITATE HYDRATASE, MITOCHONDRIAL"/>
    <property type="match status" value="1"/>
</dbReference>
<evidence type="ECO:0000256" key="7">
    <source>
        <dbReference type="ARBA" id="ARBA00023014"/>
    </source>
</evidence>
<protein>
    <submittedName>
        <fullName evidence="13">Aconitate hydratase, mitochondrial</fullName>
    </submittedName>
</protein>
<feature type="domain" description="C2H2-type" evidence="12">
    <location>
        <begin position="950"/>
        <end position="973"/>
    </location>
</feature>
<comment type="subcellular location">
    <subcellularLocation>
        <location evidence="1">Nucleus</location>
    </subcellularLocation>
</comment>
<keyword evidence="9" id="KW-0539">Nucleus</keyword>
<dbReference type="InterPro" id="IPR013087">
    <property type="entry name" value="Znf_C2H2_type"/>
</dbReference>
<dbReference type="SMART" id="SM00355">
    <property type="entry name" value="ZnF_C2H2"/>
    <property type="match status" value="4"/>
</dbReference>
<dbReference type="SUPFAM" id="SSF57667">
    <property type="entry name" value="beta-beta-alpha zinc fingers"/>
    <property type="match status" value="2"/>
</dbReference>
<evidence type="ECO:0000313" key="13">
    <source>
        <dbReference type="EMBL" id="PFX15258.1"/>
    </source>
</evidence>
<evidence type="ECO:0000256" key="1">
    <source>
        <dbReference type="ARBA" id="ARBA00004123"/>
    </source>
</evidence>
<dbReference type="SUPFAM" id="SSF53732">
    <property type="entry name" value="Aconitase iron-sulfur domain"/>
    <property type="match status" value="1"/>
</dbReference>
<feature type="domain" description="C2H2-type" evidence="12">
    <location>
        <begin position="749"/>
        <end position="776"/>
    </location>
</feature>
<dbReference type="InterPro" id="IPR015931">
    <property type="entry name" value="Acnase/IPM_dHydase_lsu_aba_1/3"/>
</dbReference>
<dbReference type="GO" id="GO:0005634">
    <property type="term" value="C:nucleus"/>
    <property type="evidence" value="ECO:0007669"/>
    <property type="project" value="UniProtKB-SubCell"/>
</dbReference>
<dbReference type="GO" id="GO:0006099">
    <property type="term" value="P:tricarboxylic acid cycle"/>
    <property type="evidence" value="ECO:0007669"/>
    <property type="project" value="TreeGrafter"/>
</dbReference>